<evidence type="ECO:0000313" key="2">
    <source>
        <dbReference type="Proteomes" id="UP001595528"/>
    </source>
</evidence>
<protein>
    <submittedName>
        <fullName evidence="1">Nuclear transport factor 2 family protein</fullName>
    </submittedName>
</protein>
<keyword evidence="2" id="KW-1185">Reference proteome</keyword>
<reference evidence="2" key="1">
    <citation type="journal article" date="2019" name="Int. J. Syst. Evol. Microbiol.">
        <title>The Global Catalogue of Microorganisms (GCM) 10K type strain sequencing project: providing services to taxonomists for standard genome sequencing and annotation.</title>
        <authorList>
            <consortium name="The Broad Institute Genomics Platform"/>
            <consortium name="The Broad Institute Genome Sequencing Center for Infectious Disease"/>
            <person name="Wu L."/>
            <person name="Ma J."/>
        </authorList>
    </citation>
    <scope>NUCLEOTIDE SEQUENCE [LARGE SCALE GENOMIC DNA]</scope>
    <source>
        <strain evidence="2">KCTC 42964</strain>
    </source>
</reference>
<proteinExistence type="predicted"/>
<sequence length="137" mass="14665">MSQAQQSIAGAEAGGADPVTDLTDRYIAMWNETDGARRRDLIAAIWAKEGRYRDPALAGDGHAGIDTMVQAVQAQFPGHSFRRTSAVEQHNDRIRFGWELGPEGAEPLIAGVDFGVLAGDGRLQEIAGFFDKVPAAA</sequence>
<comment type="caution">
    <text evidence="1">The sequence shown here is derived from an EMBL/GenBank/DDBJ whole genome shotgun (WGS) entry which is preliminary data.</text>
</comment>
<dbReference type="EMBL" id="JBHRTR010000054">
    <property type="protein sequence ID" value="MFC3231222.1"/>
    <property type="molecule type" value="Genomic_DNA"/>
</dbReference>
<dbReference type="SUPFAM" id="SSF54427">
    <property type="entry name" value="NTF2-like"/>
    <property type="match status" value="1"/>
</dbReference>
<organism evidence="1 2">
    <name type="scientific">Marinibaculum pumilum</name>
    <dbReference type="NCBI Taxonomy" id="1766165"/>
    <lineage>
        <taxon>Bacteria</taxon>
        <taxon>Pseudomonadati</taxon>
        <taxon>Pseudomonadota</taxon>
        <taxon>Alphaproteobacteria</taxon>
        <taxon>Rhodospirillales</taxon>
        <taxon>Rhodospirillaceae</taxon>
        <taxon>Marinibaculum</taxon>
    </lineage>
</organism>
<evidence type="ECO:0000313" key="1">
    <source>
        <dbReference type="EMBL" id="MFC3231222.1"/>
    </source>
</evidence>
<dbReference type="RefSeq" id="WP_379906686.1">
    <property type="nucleotide sequence ID" value="NZ_JBHRTR010000054.1"/>
</dbReference>
<dbReference type="InterPro" id="IPR032710">
    <property type="entry name" value="NTF2-like_dom_sf"/>
</dbReference>
<dbReference type="Proteomes" id="UP001595528">
    <property type="component" value="Unassembled WGS sequence"/>
</dbReference>
<gene>
    <name evidence="1" type="ORF">ACFOGJ_28500</name>
</gene>
<accession>A0ABV7L9D3</accession>
<name>A0ABV7L9D3_9PROT</name>
<dbReference type="Gene3D" id="3.10.450.50">
    <property type="match status" value="1"/>
</dbReference>